<name>A0A158K1N9_9BURK</name>
<organism evidence="2 3">
    <name type="scientific">Caballeronia choica</name>
    <dbReference type="NCBI Taxonomy" id="326476"/>
    <lineage>
        <taxon>Bacteria</taxon>
        <taxon>Pseudomonadati</taxon>
        <taxon>Pseudomonadota</taxon>
        <taxon>Betaproteobacteria</taxon>
        <taxon>Burkholderiales</taxon>
        <taxon>Burkholderiaceae</taxon>
        <taxon>Caballeronia</taxon>
    </lineage>
</organism>
<dbReference type="Gene3D" id="3.30.70.100">
    <property type="match status" value="1"/>
</dbReference>
<protein>
    <recommendedName>
        <fullName evidence="1">DUF1330 domain-containing protein</fullName>
    </recommendedName>
</protein>
<keyword evidence="3" id="KW-1185">Reference proteome</keyword>
<evidence type="ECO:0000259" key="1">
    <source>
        <dbReference type="Pfam" id="PF07045"/>
    </source>
</evidence>
<dbReference type="RefSeq" id="WP_087646758.1">
    <property type="nucleotide sequence ID" value="NZ_FCON02000058.1"/>
</dbReference>
<sequence>MAKGYWVSAYRKVLKPEQLAEYSKLATSAIKASGGRVLARGIAAVAHGGGIAERTVLVEFDSIDQAIAAFDSAAYQAALNVLGDAVERDFRIVEGVD</sequence>
<reference evidence="2" key="1">
    <citation type="submission" date="2016-01" db="EMBL/GenBank/DDBJ databases">
        <authorList>
            <person name="Peeters C."/>
        </authorList>
    </citation>
    <scope>NUCLEOTIDE SEQUENCE [LARGE SCALE GENOMIC DNA]</scope>
    <source>
        <strain evidence="2">LMG 22940</strain>
    </source>
</reference>
<comment type="caution">
    <text evidence="2">The sequence shown here is derived from an EMBL/GenBank/DDBJ whole genome shotgun (WGS) entry which is preliminary data.</text>
</comment>
<dbReference type="AlphaFoldDB" id="A0A158K1N9"/>
<dbReference type="OrthoDB" id="121598at2"/>
<dbReference type="Proteomes" id="UP000054770">
    <property type="component" value="Unassembled WGS sequence"/>
</dbReference>
<dbReference type="SUPFAM" id="SSF54909">
    <property type="entry name" value="Dimeric alpha+beta barrel"/>
    <property type="match status" value="1"/>
</dbReference>
<evidence type="ECO:0000313" key="3">
    <source>
        <dbReference type="Proteomes" id="UP000054770"/>
    </source>
</evidence>
<proteinExistence type="predicted"/>
<dbReference type="EMBL" id="FCON02000058">
    <property type="protein sequence ID" value="SAL74997.1"/>
    <property type="molecule type" value="Genomic_DNA"/>
</dbReference>
<dbReference type="InterPro" id="IPR010753">
    <property type="entry name" value="DUF1330"/>
</dbReference>
<gene>
    <name evidence="2" type="ORF">AWB68_04689</name>
</gene>
<evidence type="ECO:0000313" key="2">
    <source>
        <dbReference type="EMBL" id="SAL74997.1"/>
    </source>
</evidence>
<feature type="domain" description="DUF1330" evidence="1">
    <location>
        <begin position="3"/>
        <end position="96"/>
    </location>
</feature>
<dbReference type="InterPro" id="IPR011008">
    <property type="entry name" value="Dimeric_a/b-barrel"/>
</dbReference>
<dbReference type="Pfam" id="PF07045">
    <property type="entry name" value="DUF1330"/>
    <property type="match status" value="1"/>
</dbReference>
<accession>A0A158K1N9</accession>